<proteinExistence type="predicted"/>
<accession>A0AAV4SD49</accession>
<organism evidence="1 2">
    <name type="scientific">Caerostris extrusa</name>
    <name type="common">Bark spider</name>
    <name type="synonym">Caerostris bankana</name>
    <dbReference type="NCBI Taxonomy" id="172846"/>
    <lineage>
        <taxon>Eukaryota</taxon>
        <taxon>Metazoa</taxon>
        <taxon>Ecdysozoa</taxon>
        <taxon>Arthropoda</taxon>
        <taxon>Chelicerata</taxon>
        <taxon>Arachnida</taxon>
        <taxon>Araneae</taxon>
        <taxon>Araneomorphae</taxon>
        <taxon>Entelegynae</taxon>
        <taxon>Araneoidea</taxon>
        <taxon>Araneidae</taxon>
        <taxon>Caerostris</taxon>
    </lineage>
</organism>
<comment type="caution">
    <text evidence="1">The sequence shown here is derived from an EMBL/GenBank/DDBJ whole genome shotgun (WGS) entry which is preliminary data.</text>
</comment>
<reference evidence="1 2" key="1">
    <citation type="submission" date="2021-06" db="EMBL/GenBank/DDBJ databases">
        <title>Caerostris extrusa draft genome.</title>
        <authorList>
            <person name="Kono N."/>
            <person name="Arakawa K."/>
        </authorList>
    </citation>
    <scope>NUCLEOTIDE SEQUENCE [LARGE SCALE GENOMIC DNA]</scope>
</reference>
<dbReference type="AlphaFoldDB" id="A0AAV4SD49"/>
<keyword evidence="2" id="KW-1185">Reference proteome</keyword>
<dbReference type="EMBL" id="BPLR01009250">
    <property type="protein sequence ID" value="GIY30566.1"/>
    <property type="molecule type" value="Genomic_DNA"/>
</dbReference>
<dbReference type="Proteomes" id="UP001054945">
    <property type="component" value="Unassembled WGS sequence"/>
</dbReference>
<evidence type="ECO:0000313" key="2">
    <source>
        <dbReference type="Proteomes" id="UP001054945"/>
    </source>
</evidence>
<sequence length="92" mass="11040">MIQPHRHVKYILKLIEYKFKGISIYEAFREVPEMLPTRTKIPLLISFLRYKKINYFLPLSNQSKFTRLINVVFKGLQQDYTFDDSKSNPNNL</sequence>
<gene>
    <name evidence="1" type="ORF">CEXT_574291</name>
</gene>
<protein>
    <submittedName>
        <fullName evidence="1">Uncharacterized protein</fullName>
    </submittedName>
</protein>
<name>A0AAV4SD49_CAEEX</name>
<evidence type="ECO:0000313" key="1">
    <source>
        <dbReference type="EMBL" id="GIY30566.1"/>
    </source>
</evidence>